<feature type="region of interest" description="Disordered" evidence="4">
    <location>
        <begin position="14"/>
        <end position="46"/>
    </location>
</feature>
<reference evidence="5 6" key="1">
    <citation type="journal article" date="2020" name="Genome Biol. Evol.">
        <title>Comparative genomics of Sclerotiniaceae.</title>
        <authorList>
            <person name="Valero Jimenez C.A."/>
            <person name="Steentjes M."/>
            <person name="Scholten O.E."/>
            <person name="Van Kan J.A.L."/>
        </authorList>
    </citation>
    <scope>NUCLEOTIDE SEQUENCE [LARGE SCALE GENOMIC DNA]</scope>
    <source>
        <strain evidence="5 6">B1</strain>
    </source>
</reference>
<dbReference type="PANTHER" id="PTHR23206">
    <property type="entry name" value="MASK PROTEIN"/>
    <property type="match status" value="1"/>
</dbReference>
<keyword evidence="6" id="KW-1185">Reference proteome</keyword>
<dbReference type="SUPFAM" id="SSF48403">
    <property type="entry name" value="Ankyrin repeat"/>
    <property type="match status" value="1"/>
</dbReference>
<dbReference type="Gene3D" id="1.25.40.20">
    <property type="entry name" value="Ankyrin repeat-containing domain"/>
    <property type="match status" value="1"/>
</dbReference>
<dbReference type="InterPro" id="IPR002110">
    <property type="entry name" value="Ankyrin_rpt"/>
</dbReference>
<dbReference type="InterPro" id="IPR036770">
    <property type="entry name" value="Ankyrin_rpt-contain_sf"/>
</dbReference>
<evidence type="ECO:0000313" key="6">
    <source>
        <dbReference type="Proteomes" id="UP000783213"/>
    </source>
</evidence>
<keyword evidence="1" id="KW-0677">Repeat</keyword>
<dbReference type="PROSITE" id="PS50088">
    <property type="entry name" value="ANK_REPEAT"/>
    <property type="match status" value="3"/>
</dbReference>
<proteinExistence type="predicted"/>
<organism evidence="5 6">
    <name type="scientific">Botrytis deweyae</name>
    <dbReference type="NCBI Taxonomy" id="2478750"/>
    <lineage>
        <taxon>Eukaryota</taxon>
        <taxon>Fungi</taxon>
        <taxon>Dikarya</taxon>
        <taxon>Ascomycota</taxon>
        <taxon>Pezizomycotina</taxon>
        <taxon>Leotiomycetes</taxon>
        <taxon>Helotiales</taxon>
        <taxon>Sclerotiniaceae</taxon>
        <taxon>Botrytis</taxon>
    </lineage>
</organism>
<keyword evidence="2 3" id="KW-0040">ANK repeat</keyword>
<evidence type="ECO:0000313" key="5">
    <source>
        <dbReference type="EMBL" id="KAF7939002.1"/>
    </source>
</evidence>
<name>A0ABQ7J1I0_9HELO</name>
<accession>A0ABQ7J1I0</accession>
<protein>
    <submittedName>
        <fullName evidence="5">Uncharacterized protein</fullName>
    </submittedName>
</protein>
<dbReference type="SMART" id="SM00248">
    <property type="entry name" value="ANK"/>
    <property type="match status" value="5"/>
</dbReference>
<dbReference type="PROSITE" id="PS50297">
    <property type="entry name" value="ANK_REP_REGION"/>
    <property type="match status" value="3"/>
</dbReference>
<feature type="repeat" description="ANK" evidence="3">
    <location>
        <begin position="112"/>
        <end position="144"/>
    </location>
</feature>
<dbReference type="EMBL" id="RCSX01000002">
    <property type="protein sequence ID" value="KAF7939002.1"/>
    <property type="molecule type" value="Genomic_DNA"/>
</dbReference>
<feature type="compositionally biased region" description="Basic and acidic residues" evidence="4">
    <location>
        <begin position="14"/>
        <end position="31"/>
    </location>
</feature>
<comment type="caution">
    <text evidence="5">The sequence shown here is derived from an EMBL/GenBank/DDBJ whole genome shotgun (WGS) entry which is preliminary data.</text>
</comment>
<dbReference type="RefSeq" id="XP_038815223.1">
    <property type="nucleotide sequence ID" value="XM_038948957.1"/>
</dbReference>
<dbReference type="InterPro" id="IPR051631">
    <property type="entry name" value="Ankyrin-KH/SAM_domain"/>
</dbReference>
<sequence>MSSAEVIRSTIMEEGYKEYESSQNVDGKDQTPLENSQSQGGRHAHPEPTNLVELVRHGDLDAVRRLCQTGVDLNMRTSNGQTALHISNQNKDQVMMQLLLESGIDTEAADQDGNKALYLASESGMLDSVKLLLQFGANYDSYNDMTCHTAFYQAIETRRFVVAQNLLDVGTDIDAVDADGETPLFSAVRSGDEEAVSFLLRNGASKKIRDEEGRLYLAEDYASEGTQMMDLLQSDPMIQGPSVINPKSNPKSPFVISSLPVDQTDKINACNGFECTIVDFFVGQTEQRIQKTVSIYELLYGKGPKAIMNAAKGTKLEGKKRSFRWYHLPANNILTSRHFQEQGSKGIMLDEDAKFKLSLTNSQGQQYRATTAHSSFMRPKCRTVEVQCKVSVLNYFR</sequence>
<evidence type="ECO:0000256" key="4">
    <source>
        <dbReference type="SAM" id="MobiDB-lite"/>
    </source>
</evidence>
<feature type="repeat" description="ANK" evidence="3">
    <location>
        <begin position="179"/>
        <end position="211"/>
    </location>
</feature>
<gene>
    <name evidence="5" type="ORF">EAE98_001338</name>
</gene>
<evidence type="ECO:0000256" key="2">
    <source>
        <dbReference type="ARBA" id="ARBA00023043"/>
    </source>
</evidence>
<evidence type="ECO:0000256" key="3">
    <source>
        <dbReference type="PROSITE-ProRule" id="PRU00023"/>
    </source>
</evidence>
<dbReference type="GeneID" id="62228112"/>
<dbReference type="PANTHER" id="PTHR23206:SF7">
    <property type="entry name" value="PROTEIN KINASE DOMAIN-CONTAINING PROTEIN"/>
    <property type="match status" value="1"/>
</dbReference>
<evidence type="ECO:0000256" key="1">
    <source>
        <dbReference type="ARBA" id="ARBA00022737"/>
    </source>
</evidence>
<feature type="repeat" description="ANK" evidence="3">
    <location>
        <begin position="79"/>
        <end position="111"/>
    </location>
</feature>
<dbReference type="Proteomes" id="UP000783213">
    <property type="component" value="Unassembled WGS sequence"/>
</dbReference>
<dbReference type="Pfam" id="PF12796">
    <property type="entry name" value="Ank_2"/>
    <property type="match status" value="2"/>
</dbReference>